<keyword evidence="1 2" id="KW-0690">Ribosome biogenesis</keyword>
<name>A0A6L5X630_9FIRM</name>
<comment type="subunit">
    <text evidence="2">Monomer. Binds 30S ribosomal subunits, but not 50S ribosomal subunits or 70S ribosomes.</text>
</comment>
<dbReference type="GO" id="GO:0005829">
    <property type="term" value="C:cytosol"/>
    <property type="evidence" value="ECO:0007669"/>
    <property type="project" value="TreeGrafter"/>
</dbReference>
<evidence type="ECO:0000256" key="1">
    <source>
        <dbReference type="ARBA" id="ARBA00022517"/>
    </source>
</evidence>
<dbReference type="AlphaFoldDB" id="A0A6L5X630"/>
<dbReference type="InterPro" id="IPR000238">
    <property type="entry name" value="RbfA"/>
</dbReference>
<comment type="caution">
    <text evidence="3">The sequence shown here is derived from an EMBL/GenBank/DDBJ whole genome shotgun (WGS) entry which is preliminary data.</text>
</comment>
<comment type="similarity">
    <text evidence="2">Belongs to the RbfA family.</text>
</comment>
<dbReference type="PROSITE" id="PS01319">
    <property type="entry name" value="RBFA"/>
    <property type="match status" value="1"/>
</dbReference>
<evidence type="ECO:0000313" key="4">
    <source>
        <dbReference type="Proteomes" id="UP000481852"/>
    </source>
</evidence>
<dbReference type="InterPro" id="IPR015946">
    <property type="entry name" value="KH_dom-like_a/b"/>
</dbReference>
<organism evidence="3 4">
    <name type="scientific">Porcincola intestinalis</name>
    <dbReference type="NCBI Taxonomy" id="2606632"/>
    <lineage>
        <taxon>Bacteria</taxon>
        <taxon>Bacillati</taxon>
        <taxon>Bacillota</taxon>
        <taxon>Clostridia</taxon>
        <taxon>Lachnospirales</taxon>
        <taxon>Lachnospiraceae</taxon>
        <taxon>Porcincola</taxon>
    </lineage>
</organism>
<dbReference type="HAMAP" id="MF_00003">
    <property type="entry name" value="RbfA"/>
    <property type="match status" value="1"/>
</dbReference>
<dbReference type="PANTHER" id="PTHR33515:SF1">
    <property type="entry name" value="RIBOSOME-BINDING FACTOR A, CHLOROPLASTIC-RELATED"/>
    <property type="match status" value="1"/>
</dbReference>
<dbReference type="Proteomes" id="UP000481852">
    <property type="component" value="Unassembled WGS sequence"/>
</dbReference>
<accession>A0A6L5X630</accession>
<keyword evidence="2" id="KW-0963">Cytoplasm</keyword>
<comment type="subcellular location">
    <subcellularLocation>
        <location evidence="2">Cytoplasm</location>
    </subcellularLocation>
</comment>
<keyword evidence="4" id="KW-1185">Reference proteome</keyword>
<sequence>MRKNSIKNIRINEEYRREMQAIIQREIKDPRVHPMTSVTGVEVAPDLKTCKAYISVLGDADALKETIKGLRAAEGFIRHELARTVNLRNTPEIRFIADDSIAYGVSMSKKIDDVIRHDDEAREMTGRVFEGFEDETDSFGIRTDKDNGGGADL</sequence>
<dbReference type="Pfam" id="PF02033">
    <property type="entry name" value="RBFA"/>
    <property type="match status" value="1"/>
</dbReference>
<dbReference type="InterPro" id="IPR023799">
    <property type="entry name" value="RbfA_dom_sf"/>
</dbReference>
<gene>
    <name evidence="2 3" type="primary">rbfA</name>
    <name evidence="3" type="ORF">FYJ35_07255</name>
</gene>
<dbReference type="InterPro" id="IPR020053">
    <property type="entry name" value="Ribosome-bd_factorA_CS"/>
</dbReference>
<dbReference type="RefSeq" id="WP_154525078.1">
    <property type="nucleotide sequence ID" value="NZ_VULZ01000006.1"/>
</dbReference>
<evidence type="ECO:0000313" key="3">
    <source>
        <dbReference type="EMBL" id="MSS14843.1"/>
    </source>
</evidence>
<comment type="function">
    <text evidence="2">One of several proteins that assist in the late maturation steps of the functional core of the 30S ribosomal subunit. Associates with free 30S ribosomal subunits (but not with 30S subunits that are part of 70S ribosomes or polysomes). Required for efficient processing of 16S rRNA. May interact with the 5'-terminal helix region of 16S rRNA.</text>
</comment>
<dbReference type="GO" id="GO:0030490">
    <property type="term" value="P:maturation of SSU-rRNA"/>
    <property type="evidence" value="ECO:0007669"/>
    <property type="project" value="UniProtKB-UniRule"/>
</dbReference>
<dbReference type="PANTHER" id="PTHR33515">
    <property type="entry name" value="RIBOSOME-BINDING FACTOR A, CHLOROPLASTIC-RELATED"/>
    <property type="match status" value="1"/>
</dbReference>
<evidence type="ECO:0000256" key="2">
    <source>
        <dbReference type="HAMAP-Rule" id="MF_00003"/>
    </source>
</evidence>
<dbReference type="EMBL" id="VULZ01000006">
    <property type="protein sequence ID" value="MSS14843.1"/>
    <property type="molecule type" value="Genomic_DNA"/>
</dbReference>
<dbReference type="Gene3D" id="3.30.300.20">
    <property type="match status" value="1"/>
</dbReference>
<dbReference type="SUPFAM" id="SSF89919">
    <property type="entry name" value="Ribosome-binding factor A, RbfA"/>
    <property type="match status" value="1"/>
</dbReference>
<reference evidence="3 4" key="1">
    <citation type="submission" date="2019-08" db="EMBL/GenBank/DDBJ databases">
        <title>In-depth cultivation of the pig gut microbiome towards novel bacterial diversity and tailored functional studies.</title>
        <authorList>
            <person name="Wylensek D."/>
            <person name="Hitch T.C.A."/>
            <person name="Clavel T."/>
        </authorList>
    </citation>
    <scope>NUCLEOTIDE SEQUENCE [LARGE SCALE GENOMIC DNA]</scope>
    <source>
        <strain evidence="3 4">Oil+RF-744-WCA-WT-11</strain>
    </source>
</reference>
<protein>
    <recommendedName>
        <fullName evidence="2">Ribosome-binding factor A</fullName>
    </recommendedName>
</protein>
<proteinExistence type="inferred from homology"/>
<dbReference type="GO" id="GO:0043024">
    <property type="term" value="F:ribosomal small subunit binding"/>
    <property type="evidence" value="ECO:0007669"/>
    <property type="project" value="TreeGrafter"/>
</dbReference>
<dbReference type="NCBIfam" id="TIGR00082">
    <property type="entry name" value="rbfA"/>
    <property type="match status" value="1"/>
</dbReference>